<evidence type="ECO:0000313" key="4">
    <source>
        <dbReference type="Proteomes" id="UP000001357"/>
    </source>
</evidence>
<dbReference type="EMBL" id="CH991581">
    <property type="protein sequence ID" value="EDQ84747.1"/>
    <property type="molecule type" value="Genomic_DNA"/>
</dbReference>
<evidence type="ECO:0000256" key="2">
    <source>
        <dbReference type="SAM" id="MobiDB-lite"/>
    </source>
</evidence>
<proteinExistence type="inferred from homology"/>
<dbReference type="GO" id="GO:0017057">
    <property type="term" value="F:6-phosphogluconolactonase activity"/>
    <property type="evidence" value="ECO:0000318"/>
    <property type="project" value="GO_Central"/>
</dbReference>
<evidence type="ECO:0008006" key="5">
    <source>
        <dbReference type="Google" id="ProtNLM"/>
    </source>
</evidence>
<dbReference type="InterPro" id="IPR015943">
    <property type="entry name" value="WD40/YVTN_repeat-like_dom_sf"/>
</dbReference>
<name>A9VCG7_MONBE</name>
<keyword evidence="4" id="KW-1185">Reference proteome</keyword>
<dbReference type="eggNOG" id="ENOG502S51V">
    <property type="taxonomic scope" value="Eukaryota"/>
</dbReference>
<dbReference type="Proteomes" id="UP000001357">
    <property type="component" value="Unassembled WGS sequence"/>
</dbReference>
<accession>A9VCG7</accession>
<dbReference type="SUPFAM" id="SSF51004">
    <property type="entry name" value="C-terminal (heme d1) domain of cytochrome cd1-nitrite reductase"/>
    <property type="match status" value="1"/>
</dbReference>
<organism evidence="3 4">
    <name type="scientific">Monosiga brevicollis</name>
    <name type="common">Choanoflagellate</name>
    <dbReference type="NCBI Taxonomy" id="81824"/>
    <lineage>
        <taxon>Eukaryota</taxon>
        <taxon>Choanoflagellata</taxon>
        <taxon>Craspedida</taxon>
        <taxon>Salpingoecidae</taxon>
        <taxon>Monosiga</taxon>
    </lineage>
</organism>
<feature type="region of interest" description="Disordered" evidence="2">
    <location>
        <begin position="136"/>
        <end position="162"/>
    </location>
</feature>
<dbReference type="GeneID" id="5895697"/>
<evidence type="ECO:0000256" key="1">
    <source>
        <dbReference type="ARBA" id="ARBA00005564"/>
    </source>
</evidence>
<dbReference type="Gene3D" id="2.130.10.10">
    <property type="entry name" value="YVTN repeat-like/Quinoprotein amine dehydrogenase"/>
    <property type="match status" value="1"/>
</dbReference>
<reference evidence="3 4" key="1">
    <citation type="journal article" date="2008" name="Nature">
        <title>The genome of the choanoflagellate Monosiga brevicollis and the origin of metazoans.</title>
        <authorList>
            <consortium name="JGI Sequencing"/>
            <person name="King N."/>
            <person name="Westbrook M.J."/>
            <person name="Young S.L."/>
            <person name="Kuo A."/>
            <person name="Abedin M."/>
            <person name="Chapman J."/>
            <person name="Fairclough S."/>
            <person name="Hellsten U."/>
            <person name="Isogai Y."/>
            <person name="Letunic I."/>
            <person name="Marr M."/>
            <person name="Pincus D."/>
            <person name="Putnam N."/>
            <person name="Rokas A."/>
            <person name="Wright K.J."/>
            <person name="Zuzow R."/>
            <person name="Dirks W."/>
            <person name="Good M."/>
            <person name="Goodstein D."/>
            <person name="Lemons D."/>
            <person name="Li W."/>
            <person name="Lyons J.B."/>
            <person name="Morris A."/>
            <person name="Nichols S."/>
            <person name="Richter D.J."/>
            <person name="Salamov A."/>
            <person name="Bork P."/>
            <person name="Lim W.A."/>
            <person name="Manning G."/>
            <person name="Miller W.T."/>
            <person name="McGinnis W."/>
            <person name="Shapiro H."/>
            <person name="Tjian R."/>
            <person name="Grigoriev I.V."/>
            <person name="Rokhsar D."/>
        </authorList>
    </citation>
    <scope>NUCLEOTIDE SEQUENCE [LARGE SCALE GENOMIC DNA]</scope>
    <source>
        <strain evidence="4">MX1 / ATCC 50154</strain>
    </source>
</reference>
<dbReference type="InterPro" id="IPR011048">
    <property type="entry name" value="Haem_d1_sf"/>
</dbReference>
<dbReference type="PANTHER" id="PTHR30344">
    <property type="entry name" value="6-PHOSPHOGLUCONOLACTONASE-RELATED"/>
    <property type="match status" value="1"/>
</dbReference>
<dbReference type="KEGG" id="mbr:MONBRDRAFT_29904"/>
<dbReference type="InterPro" id="IPR050282">
    <property type="entry name" value="Cycloisomerase_2"/>
</dbReference>
<gene>
    <name evidence="3" type="ORF">MONBRDRAFT_29904</name>
</gene>
<protein>
    <recommendedName>
        <fullName evidence="5">6-phosphogluconolactonase</fullName>
    </recommendedName>
</protein>
<evidence type="ECO:0000313" key="3">
    <source>
        <dbReference type="EMBL" id="EDQ84747.1"/>
    </source>
</evidence>
<dbReference type="OMA" id="CHIAYSK"/>
<dbReference type="RefSeq" id="XP_001750397.1">
    <property type="nucleotide sequence ID" value="XM_001750345.1"/>
</dbReference>
<dbReference type="InParanoid" id="A9VCG7"/>
<sequence>MAAASSAASLWWGTYPAKGLGTPTGQGEGLWRQDPVTGEAEQVLTVPAASFMVAHPTLPLLYAVCETEASSVIVVDVSDATAPKVAGTCPTGGAFACHVLLSPGLDALYVSHYGTGELAVVPLVAATGALATEEGPSQLLGHQGSGPRTDRQEGPHAHSATLIPGGTHVLVADLGTDQLRRYKLDAAGRLTATGVAIQLAGGAGPRHVAVQGNLLYVTCELDHQLRVLRWDAATATATELHAVPSTRVPSRTSEEPFDGHLLLINDGRTLLVAVRGPDVVAIFDVDPANEAAAPQYRGSFDVGHWPRYFALIGDRLHVAAERGHTVYAFALADILALGASNAPPDNKASQLPRTSTPITSPACVVAR</sequence>
<dbReference type="InterPro" id="IPR019405">
    <property type="entry name" value="Lactonase_7-beta_prop"/>
</dbReference>
<dbReference type="AlphaFoldDB" id="A9VCG7"/>
<comment type="similarity">
    <text evidence="1">Belongs to the cycloisomerase 2 family.</text>
</comment>
<dbReference type="PANTHER" id="PTHR30344:SF1">
    <property type="entry name" value="6-PHOSPHOGLUCONOLACTONASE"/>
    <property type="match status" value="1"/>
</dbReference>
<dbReference type="Pfam" id="PF10282">
    <property type="entry name" value="Lactonase"/>
    <property type="match status" value="1"/>
</dbReference>